<dbReference type="Gene3D" id="3.40.50.300">
    <property type="entry name" value="P-loop containing nucleotide triphosphate hydrolases"/>
    <property type="match status" value="1"/>
</dbReference>
<dbReference type="STRING" id="1562970.ING2E5B_1468"/>
<dbReference type="InterPro" id="IPR038750">
    <property type="entry name" value="YczE/YyaS-like"/>
</dbReference>
<evidence type="ECO:0008006" key="4">
    <source>
        <dbReference type="Google" id="ProtNLM"/>
    </source>
</evidence>
<dbReference type="Pfam" id="PF19700">
    <property type="entry name" value="DUF6198"/>
    <property type="match status" value="1"/>
</dbReference>
<feature type="transmembrane region" description="Helical" evidence="1">
    <location>
        <begin position="109"/>
        <end position="129"/>
    </location>
</feature>
<dbReference type="KEGG" id="pbt:ING2E5B_1468"/>
<dbReference type="Proteomes" id="UP000032417">
    <property type="component" value="Chromosome 1"/>
</dbReference>
<accession>A0A098C1C2</accession>
<name>A0A098C1C2_9BACT</name>
<keyword evidence="1" id="KW-1133">Transmembrane helix</keyword>
<keyword evidence="1" id="KW-0472">Membrane</keyword>
<feature type="transmembrane region" description="Helical" evidence="1">
    <location>
        <begin position="51"/>
        <end position="72"/>
    </location>
</feature>
<dbReference type="Pfam" id="PF13189">
    <property type="entry name" value="Cytidylate_kin2"/>
    <property type="match status" value="1"/>
</dbReference>
<reference evidence="2 3" key="1">
    <citation type="submission" date="2014-08" db="EMBL/GenBank/DDBJ databases">
        <authorList>
            <person name="Wibberg D."/>
        </authorList>
    </citation>
    <scope>NUCLEOTIDE SEQUENCE [LARGE SCALE GENOMIC DNA]</scope>
    <source>
        <strain evidence="3">ING2-E5B</strain>
    </source>
</reference>
<feature type="transmembrane region" description="Helical" evidence="1">
    <location>
        <begin position="160"/>
        <end position="178"/>
    </location>
</feature>
<dbReference type="EMBL" id="LN515532">
    <property type="protein sequence ID" value="CEA16216.1"/>
    <property type="molecule type" value="Genomic_DNA"/>
</dbReference>
<evidence type="ECO:0000256" key="1">
    <source>
        <dbReference type="SAM" id="Phobius"/>
    </source>
</evidence>
<dbReference type="OrthoDB" id="9781180at2"/>
<dbReference type="PANTHER" id="PTHR40078">
    <property type="entry name" value="INTEGRAL MEMBRANE PROTEIN-RELATED"/>
    <property type="match status" value="1"/>
</dbReference>
<dbReference type="HOGENOM" id="CLU_053090_0_0_10"/>
<evidence type="ECO:0000313" key="2">
    <source>
        <dbReference type="EMBL" id="CEA16216.1"/>
    </source>
</evidence>
<gene>
    <name evidence="2" type="ORF">ING2E5B_1468</name>
</gene>
<proteinExistence type="predicted"/>
<dbReference type="InterPro" id="IPR027417">
    <property type="entry name" value="P-loop_NTPase"/>
</dbReference>
<protein>
    <recommendedName>
        <fullName evidence="4">Cytidylate kinase</fullName>
    </recommendedName>
</protein>
<feature type="transmembrane region" description="Helical" evidence="1">
    <location>
        <begin position="84"/>
        <end position="103"/>
    </location>
</feature>
<keyword evidence="1" id="KW-0812">Transmembrane</keyword>
<organism evidence="2 3">
    <name type="scientific">Fermentimonas caenicola</name>
    <dbReference type="NCBI Taxonomy" id="1562970"/>
    <lineage>
        <taxon>Bacteria</taxon>
        <taxon>Pseudomonadati</taxon>
        <taxon>Bacteroidota</taxon>
        <taxon>Bacteroidia</taxon>
        <taxon>Bacteroidales</taxon>
        <taxon>Dysgonomonadaceae</taxon>
        <taxon>Fermentimonas</taxon>
    </lineage>
</organism>
<dbReference type="AlphaFoldDB" id="A0A098C1C2"/>
<keyword evidence="3" id="KW-1185">Reference proteome</keyword>
<dbReference type="PANTHER" id="PTHR40078:SF1">
    <property type="entry name" value="INTEGRAL MEMBRANE PROTEIN"/>
    <property type="match status" value="1"/>
</dbReference>
<dbReference type="PATRIC" id="fig|1562970.3.peg.1454"/>
<sequence length="435" mass="48568">MKRVKIGLRILILIAGILLIGNGVALTIRSDLGTSPISSIPYVLNLILPNITVGTFAIIINLIMVLIQVIILKKKSSINQLVQIPLLFLLGFSIDLNLYLTQSLDPNNYILQIITVILGCFIMAFGIFLELKADVGYLPGEGLTLVISEAYDINFGKTKVAIDTSFVVISVILAFTFYGKLEGIREGTILAALFVGTIANIYQKRILFLDKILKPEKAIEYVTQPYMITDNFVITISRQYGSGGHAVGEIIAKKLGVGFYDSKIIDLTSIASGFTPEYVEKHEQKLPNGLLDKLYNSNYSYINEVIPPNDKLFIAQTAVIRNIAANESCVIVGRAANYILKGHKKCFNAFVHADKDFRKKRVEQIYMIDPNESLRLMDRKDKERDEYSCHYTGKHWDNLKEYDLTVDTSLFGIEATADMIIEAAEKAGILKSDNY</sequence>
<evidence type="ECO:0000313" key="3">
    <source>
        <dbReference type="Proteomes" id="UP000032417"/>
    </source>
</evidence>